<dbReference type="Proteomes" id="UP000252189">
    <property type="component" value="Unassembled WGS sequence"/>
</dbReference>
<feature type="compositionally biased region" description="Polar residues" evidence="1">
    <location>
        <begin position="72"/>
        <end position="82"/>
    </location>
</feature>
<keyword evidence="3" id="KW-1185">Reference proteome</keyword>
<proteinExistence type="predicted"/>
<name>A0A368N290_9EURY</name>
<evidence type="ECO:0000313" key="3">
    <source>
        <dbReference type="Proteomes" id="UP000252189"/>
    </source>
</evidence>
<comment type="caution">
    <text evidence="2">The sequence shown here is derived from an EMBL/GenBank/DDBJ whole genome shotgun (WGS) entry which is preliminary data.</text>
</comment>
<dbReference type="EMBL" id="QPHM01000004">
    <property type="protein sequence ID" value="RCU43734.1"/>
    <property type="molecule type" value="Genomic_DNA"/>
</dbReference>
<gene>
    <name evidence="2" type="ORF">DU504_17750</name>
</gene>
<feature type="region of interest" description="Disordered" evidence="1">
    <location>
        <begin position="54"/>
        <end position="82"/>
    </location>
</feature>
<dbReference type="AlphaFoldDB" id="A0A368N290"/>
<reference evidence="2 3" key="1">
    <citation type="submission" date="2018-07" db="EMBL/GenBank/DDBJ databases">
        <title>Genome sequences of Haloplanus salinus JCM 18368T.</title>
        <authorList>
            <person name="Kim Y.B."/>
            <person name="Roh S.W."/>
        </authorList>
    </citation>
    <scope>NUCLEOTIDE SEQUENCE [LARGE SCALE GENOMIC DNA]</scope>
    <source>
        <strain evidence="2 3">JCM 18368</strain>
    </source>
</reference>
<sequence length="82" mass="8635">MTSLTSLSDGDTYADIRLGETFIVSVDRSEDALTIRVFHPDEPETAIGEHCLDLSPDGANDETTVGAHTGTDPITSSDLALG</sequence>
<organism evidence="2 3">
    <name type="scientific">Haloplanus salinus</name>
    <dbReference type="NCBI Taxonomy" id="1126245"/>
    <lineage>
        <taxon>Archaea</taxon>
        <taxon>Methanobacteriati</taxon>
        <taxon>Methanobacteriota</taxon>
        <taxon>Stenosarchaea group</taxon>
        <taxon>Halobacteria</taxon>
        <taxon>Halobacteriales</taxon>
        <taxon>Haloferacaceae</taxon>
        <taxon>Haloplanus</taxon>
    </lineage>
</organism>
<evidence type="ECO:0000313" key="2">
    <source>
        <dbReference type="EMBL" id="RCU43734.1"/>
    </source>
</evidence>
<evidence type="ECO:0000256" key="1">
    <source>
        <dbReference type="SAM" id="MobiDB-lite"/>
    </source>
</evidence>
<accession>A0A368N290</accession>
<protein>
    <submittedName>
        <fullName evidence="2">Uncharacterized protein</fullName>
    </submittedName>
</protein>